<dbReference type="GO" id="GO:0003723">
    <property type="term" value="F:RNA binding"/>
    <property type="evidence" value="ECO:0007669"/>
    <property type="project" value="UniProtKB-KW"/>
</dbReference>
<reference evidence="7" key="1">
    <citation type="journal article" date="2004" name="Nature">
        <title>Genome duplication in the teleost fish Tetraodon nigroviridis reveals the early vertebrate proto-karyotype.</title>
        <authorList>
            <person name="Jaillon O."/>
            <person name="Aury J.-M."/>
            <person name="Brunet F."/>
            <person name="Petit J.-L."/>
            <person name="Stange-Thomann N."/>
            <person name="Mauceli E."/>
            <person name="Bouneau L."/>
            <person name="Fischer C."/>
            <person name="Ozouf-Costaz C."/>
            <person name="Bernot A."/>
            <person name="Nicaud S."/>
            <person name="Jaffe D."/>
            <person name="Fisher S."/>
            <person name="Lutfalla G."/>
            <person name="Dossat C."/>
            <person name="Segurens B."/>
            <person name="Dasilva C."/>
            <person name="Salanoubat M."/>
            <person name="Levy M."/>
            <person name="Boudet N."/>
            <person name="Castellano S."/>
            <person name="Anthouard V."/>
            <person name="Jubin C."/>
            <person name="Castelli V."/>
            <person name="Katinka M."/>
            <person name="Vacherie B."/>
            <person name="Biemont C."/>
            <person name="Skalli Z."/>
            <person name="Cattolico L."/>
            <person name="Poulain J."/>
            <person name="De Berardinis V."/>
            <person name="Cruaud C."/>
            <person name="Duprat S."/>
            <person name="Brottier P."/>
            <person name="Coutanceau J.-P."/>
            <person name="Gouzy J."/>
            <person name="Parra G."/>
            <person name="Lardier G."/>
            <person name="Chapple C."/>
            <person name="McKernan K.J."/>
            <person name="McEwan P."/>
            <person name="Bosak S."/>
            <person name="Kellis M."/>
            <person name="Volff J.-N."/>
            <person name="Guigo R."/>
            <person name="Zody M.C."/>
            <person name="Mesirov J."/>
            <person name="Lindblad-Toh K."/>
            <person name="Birren B."/>
            <person name="Nusbaum C."/>
            <person name="Kahn D."/>
            <person name="Robinson-Rechavi M."/>
            <person name="Laudet V."/>
            <person name="Schachter V."/>
            <person name="Quetier F."/>
            <person name="Saurin W."/>
            <person name="Scarpelli C."/>
            <person name="Wincker P."/>
            <person name="Lander E.S."/>
            <person name="Weissenbach J."/>
            <person name="Roest Crollius H."/>
        </authorList>
    </citation>
    <scope>NUCLEOTIDE SEQUENCE [LARGE SCALE GENOMIC DNA]</scope>
</reference>
<dbReference type="InterPro" id="IPR012921">
    <property type="entry name" value="SPOC_C"/>
</dbReference>
<dbReference type="STRING" id="99883.ENSTNIP00000023061"/>
<keyword evidence="2" id="KW-0694">RNA-binding</keyword>
<organism evidence="6 7">
    <name type="scientific">Tetraodon nigroviridis</name>
    <name type="common">Spotted green pufferfish</name>
    <name type="synonym">Chelonodon nigroviridis</name>
    <dbReference type="NCBI Taxonomy" id="99883"/>
    <lineage>
        <taxon>Eukaryota</taxon>
        <taxon>Metazoa</taxon>
        <taxon>Chordata</taxon>
        <taxon>Craniata</taxon>
        <taxon>Vertebrata</taxon>
        <taxon>Euteleostomi</taxon>
        <taxon>Actinopterygii</taxon>
        <taxon>Neopterygii</taxon>
        <taxon>Teleostei</taxon>
        <taxon>Neoteleostei</taxon>
        <taxon>Acanthomorphata</taxon>
        <taxon>Eupercaria</taxon>
        <taxon>Tetraodontiformes</taxon>
        <taxon>Tetradontoidea</taxon>
        <taxon>Tetraodontidae</taxon>
        <taxon>Tetraodon</taxon>
    </lineage>
</organism>
<dbReference type="OMA" id="RCACCAI"/>
<dbReference type="Proteomes" id="UP000007303">
    <property type="component" value="Unassembled WGS sequence"/>
</dbReference>
<evidence type="ECO:0000259" key="5">
    <source>
        <dbReference type="PROSITE" id="PS50917"/>
    </source>
</evidence>
<dbReference type="Pfam" id="PF07744">
    <property type="entry name" value="SPOC"/>
    <property type="match status" value="1"/>
</dbReference>
<dbReference type="InterPro" id="IPR010912">
    <property type="entry name" value="SPOC_met"/>
</dbReference>
<evidence type="ECO:0000256" key="1">
    <source>
        <dbReference type="ARBA" id="ARBA00004123"/>
    </source>
</evidence>
<dbReference type="PROSITE" id="PS50917">
    <property type="entry name" value="SPOC"/>
    <property type="match status" value="1"/>
</dbReference>
<accession>H3DRB1</accession>
<dbReference type="GeneTree" id="ENSGT00940000160561"/>
<reference evidence="6" key="2">
    <citation type="submission" date="2025-08" db="UniProtKB">
        <authorList>
            <consortium name="Ensembl"/>
        </authorList>
    </citation>
    <scope>IDENTIFICATION</scope>
</reference>
<evidence type="ECO:0000256" key="4">
    <source>
        <dbReference type="SAM" id="MobiDB-lite"/>
    </source>
</evidence>
<sequence length="203" mass="22650">EERRSRRRSRSASAERPTEERGRARRRPRPPGQHAGRCSPGPPLSRMWHGFFALKNSSFPTELFLLEGGASFLRRRHARQPVRRRASLRMDQSRLDEVSRRIKLGKPDNFAILLAVQGAVERQASAPEGGCRCACCAILVTYLRNKEAAGVVILPAAKEGGPGAMLYAFPPGEFFHHYLQAAHGALGRLEDEHMVFVIVSDNN</sequence>
<keyword evidence="7" id="KW-1185">Reference proteome</keyword>
<feature type="region of interest" description="Disordered" evidence="4">
    <location>
        <begin position="1"/>
        <end position="42"/>
    </location>
</feature>
<dbReference type="Gene3D" id="2.40.290.10">
    <property type="match status" value="1"/>
</dbReference>
<evidence type="ECO:0000313" key="7">
    <source>
        <dbReference type="Proteomes" id="UP000007303"/>
    </source>
</evidence>
<evidence type="ECO:0000256" key="3">
    <source>
        <dbReference type="ARBA" id="ARBA00023242"/>
    </source>
</evidence>
<name>H3DRB1_TETNG</name>
<protein>
    <recommendedName>
        <fullName evidence="5">SPOC domain-containing protein</fullName>
    </recommendedName>
</protein>
<evidence type="ECO:0000256" key="2">
    <source>
        <dbReference type="ARBA" id="ARBA00022884"/>
    </source>
</evidence>
<feature type="domain" description="SPOC" evidence="5">
    <location>
        <begin position="37"/>
        <end position="202"/>
    </location>
</feature>
<dbReference type="InterPro" id="IPR016194">
    <property type="entry name" value="SPOC-like_C_dom_sf"/>
</dbReference>
<dbReference type="InParanoid" id="H3DRB1"/>
<dbReference type="HOGENOM" id="CLU_1351738_0_0_1"/>
<dbReference type="SUPFAM" id="SSF100939">
    <property type="entry name" value="SPOC domain-like"/>
    <property type="match status" value="1"/>
</dbReference>
<comment type="subcellular location">
    <subcellularLocation>
        <location evidence="1">Nucleus</location>
    </subcellularLocation>
</comment>
<reference evidence="6" key="3">
    <citation type="submission" date="2025-09" db="UniProtKB">
        <authorList>
            <consortium name="Ensembl"/>
        </authorList>
    </citation>
    <scope>IDENTIFICATION</scope>
</reference>
<feature type="compositionally biased region" description="Basic residues" evidence="4">
    <location>
        <begin position="1"/>
        <end position="10"/>
    </location>
</feature>
<dbReference type="GO" id="GO:0005634">
    <property type="term" value="C:nucleus"/>
    <property type="evidence" value="ECO:0007669"/>
    <property type="project" value="UniProtKB-SubCell"/>
</dbReference>
<dbReference type="Ensembl" id="ENSTNIT00000023303.1">
    <property type="protein sequence ID" value="ENSTNIP00000023061.1"/>
    <property type="gene ID" value="ENSTNIG00000019797.1"/>
</dbReference>
<keyword evidence="3" id="KW-0539">Nucleus</keyword>
<dbReference type="AlphaFoldDB" id="H3DRB1"/>
<proteinExistence type="predicted"/>
<evidence type="ECO:0000313" key="6">
    <source>
        <dbReference type="Ensembl" id="ENSTNIP00000023061.1"/>
    </source>
</evidence>